<feature type="transmembrane region" description="Helical" evidence="7">
    <location>
        <begin position="254"/>
        <end position="273"/>
    </location>
</feature>
<protein>
    <submittedName>
        <fullName evidence="9">Wd-40 repeat protein</fullName>
    </submittedName>
</protein>
<keyword evidence="4 7" id="KW-1133">Transmembrane helix</keyword>
<dbReference type="InterPro" id="IPR024862">
    <property type="entry name" value="TRPV"/>
</dbReference>
<keyword evidence="5 7" id="KW-0472">Membrane</keyword>
<evidence type="ECO:0000259" key="8">
    <source>
        <dbReference type="Pfam" id="PF00520"/>
    </source>
</evidence>
<dbReference type="OMA" id="MIMEREE"/>
<dbReference type="InParanoid" id="A0A078AST0"/>
<keyword evidence="2 7" id="KW-0812">Transmembrane</keyword>
<dbReference type="GO" id="GO:0005886">
    <property type="term" value="C:plasma membrane"/>
    <property type="evidence" value="ECO:0007669"/>
    <property type="project" value="TreeGrafter"/>
</dbReference>
<feature type="transmembrane region" description="Helical" evidence="7">
    <location>
        <begin position="317"/>
        <end position="337"/>
    </location>
</feature>
<dbReference type="GO" id="GO:0005216">
    <property type="term" value="F:monoatomic ion channel activity"/>
    <property type="evidence" value="ECO:0007669"/>
    <property type="project" value="InterPro"/>
</dbReference>
<evidence type="ECO:0000313" key="9">
    <source>
        <dbReference type="EMBL" id="CDW85076.1"/>
    </source>
</evidence>
<dbReference type="AlphaFoldDB" id="A0A078AST0"/>
<evidence type="ECO:0000256" key="3">
    <source>
        <dbReference type="ARBA" id="ARBA00022737"/>
    </source>
</evidence>
<evidence type="ECO:0000256" key="1">
    <source>
        <dbReference type="ARBA" id="ARBA00004141"/>
    </source>
</evidence>
<dbReference type="PANTHER" id="PTHR10582:SF2">
    <property type="entry name" value="INACTIVE"/>
    <property type="match status" value="1"/>
</dbReference>
<feature type="domain" description="Ion transport" evidence="8">
    <location>
        <begin position="265"/>
        <end position="455"/>
    </location>
</feature>
<keyword evidence="6" id="KW-0175">Coiled coil</keyword>
<proteinExistence type="predicted"/>
<dbReference type="Pfam" id="PF00520">
    <property type="entry name" value="Ion_trans"/>
    <property type="match status" value="1"/>
</dbReference>
<keyword evidence="3" id="KW-0677">Repeat</keyword>
<keyword evidence="10" id="KW-1185">Reference proteome</keyword>
<accession>A0A078AST0</accession>
<organism evidence="9 10">
    <name type="scientific">Stylonychia lemnae</name>
    <name type="common">Ciliate</name>
    <dbReference type="NCBI Taxonomy" id="5949"/>
    <lineage>
        <taxon>Eukaryota</taxon>
        <taxon>Sar</taxon>
        <taxon>Alveolata</taxon>
        <taxon>Ciliophora</taxon>
        <taxon>Intramacronucleata</taxon>
        <taxon>Spirotrichea</taxon>
        <taxon>Stichotrichia</taxon>
        <taxon>Sporadotrichida</taxon>
        <taxon>Oxytrichidae</taxon>
        <taxon>Stylonychinae</taxon>
        <taxon>Stylonychia</taxon>
    </lineage>
</organism>
<dbReference type="GO" id="GO:0098703">
    <property type="term" value="P:calcium ion import across plasma membrane"/>
    <property type="evidence" value="ECO:0007669"/>
    <property type="project" value="TreeGrafter"/>
</dbReference>
<dbReference type="EMBL" id="CCKQ01013412">
    <property type="protein sequence ID" value="CDW85076.1"/>
    <property type="molecule type" value="Genomic_DNA"/>
</dbReference>
<evidence type="ECO:0000256" key="4">
    <source>
        <dbReference type="ARBA" id="ARBA00022989"/>
    </source>
</evidence>
<evidence type="ECO:0000256" key="2">
    <source>
        <dbReference type="ARBA" id="ARBA00022692"/>
    </source>
</evidence>
<evidence type="ECO:0000256" key="7">
    <source>
        <dbReference type="SAM" id="Phobius"/>
    </source>
</evidence>
<evidence type="ECO:0000256" key="6">
    <source>
        <dbReference type="SAM" id="Coils"/>
    </source>
</evidence>
<sequence>MFQNNLVVLEIIVKQLSLRDKQALPILITPKMRGQPSPLDISVKNRQQKIINLILSIVLKYQNHIMFNQLIDKNLCELLKQQIDLQEYFDSNLVRYQILDPSFPIQHSDEQELVEGITLDQAKDVHQKYEELFGHKLKELSYQEDESLNSIEYNLINLPKTLINNPTELMKVLSNSDKPEYFENQIIQSIINFKWKKYTLSYYQTQFYIYLIFMTAFTFDIFYTTYSSKSYNDYTKQQEVKQADDNPEDYVPNILVKISTKIICGLVLIFFLIHEIRQIRIQKVSYFLDAWNYYDFFHIIAFIAFCYLEFNNEESEILILIKILLIALSFLKIFYFLRIYDGFSFLVQMMAGVFKDLKYFICFFLIFILLFGMIFLVLFKAEFIEEYKGVNGIAYFLMAFRISSGDFQLEDYQNQNDILAILSWIMWIIAVLTLNIVFMNFIIAVISESYERVMQKLIAESYKVKANMIMEREELFSIKALNRKDYFPNYIVVRRQIKNEANEVGEWQGFIKDLKYTIRTTSSKSKSEIISTHSSELSSLKKQIDGLQKEDLAQLKHEIKQDIEQKVQEIQVYIKENMNGLKSDIDSLKGDMDFIKASISQIIQKINN</sequence>
<feature type="coiled-coil region" evidence="6">
    <location>
        <begin position="530"/>
        <end position="576"/>
    </location>
</feature>
<dbReference type="PANTHER" id="PTHR10582">
    <property type="entry name" value="TRANSIENT RECEPTOR POTENTIAL ION CHANNEL PROTEIN"/>
    <property type="match status" value="1"/>
</dbReference>
<dbReference type="OrthoDB" id="6108356at2759"/>
<gene>
    <name evidence="9" type="primary">Contig9771.g10447</name>
    <name evidence="9" type="ORF">STYLEM_14146</name>
</gene>
<dbReference type="Proteomes" id="UP000039865">
    <property type="component" value="Unassembled WGS sequence"/>
</dbReference>
<feature type="transmembrane region" description="Helical" evidence="7">
    <location>
        <begin position="207"/>
        <end position="226"/>
    </location>
</feature>
<reference evidence="9 10" key="1">
    <citation type="submission" date="2014-06" db="EMBL/GenBank/DDBJ databases">
        <authorList>
            <person name="Swart Estienne"/>
        </authorList>
    </citation>
    <scope>NUCLEOTIDE SEQUENCE [LARGE SCALE GENOMIC DNA]</scope>
    <source>
        <strain evidence="9 10">130c</strain>
    </source>
</reference>
<dbReference type="InterPro" id="IPR005821">
    <property type="entry name" value="Ion_trans_dom"/>
</dbReference>
<name>A0A078AST0_STYLE</name>
<feature type="transmembrane region" description="Helical" evidence="7">
    <location>
        <begin position="293"/>
        <end position="311"/>
    </location>
</feature>
<evidence type="ECO:0000256" key="5">
    <source>
        <dbReference type="ARBA" id="ARBA00023136"/>
    </source>
</evidence>
<feature type="transmembrane region" description="Helical" evidence="7">
    <location>
        <begin position="424"/>
        <end position="446"/>
    </location>
</feature>
<evidence type="ECO:0000313" key="10">
    <source>
        <dbReference type="Proteomes" id="UP000039865"/>
    </source>
</evidence>
<dbReference type="Gene3D" id="1.10.287.70">
    <property type="match status" value="1"/>
</dbReference>
<feature type="transmembrane region" description="Helical" evidence="7">
    <location>
        <begin position="357"/>
        <end position="379"/>
    </location>
</feature>
<comment type="subcellular location">
    <subcellularLocation>
        <location evidence="1">Membrane</location>
        <topology evidence="1">Multi-pass membrane protein</topology>
    </subcellularLocation>
</comment>